<organism evidence="8">
    <name type="scientific">Chrysotila carterae</name>
    <name type="common">Marine alga</name>
    <name type="synonym">Syracosphaera carterae</name>
    <dbReference type="NCBI Taxonomy" id="13221"/>
    <lineage>
        <taxon>Eukaryota</taxon>
        <taxon>Haptista</taxon>
        <taxon>Haptophyta</taxon>
        <taxon>Prymnesiophyceae</taxon>
        <taxon>Isochrysidales</taxon>
        <taxon>Isochrysidaceae</taxon>
        <taxon>Chrysotila</taxon>
    </lineage>
</organism>
<feature type="transmembrane region" description="Helical" evidence="6">
    <location>
        <begin position="271"/>
        <end position="289"/>
    </location>
</feature>
<feature type="transmembrane region" description="Helical" evidence="6">
    <location>
        <begin position="483"/>
        <end position="501"/>
    </location>
</feature>
<evidence type="ECO:0000256" key="3">
    <source>
        <dbReference type="ARBA" id="ARBA00022989"/>
    </source>
</evidence>
<dbReference type="AlphaFoldDB" id="A0A7S4BKV7"/>
<evidence type="ECO:0000256" key="4">
    <source>
        <dbReference type="ARBA" id="ARBA00023136"/>
    </source>
</evidence>
<dbReference type="InterPro" id="IPR004853">
    <property type="entry name" value="Sugar_P_trans_dom"/>
</dbReference>
<evidence type="ECO:0000259" key="7">
    <source>
        <dbReference type="Pfam" id="PF03151"/>
    </source>
</evidence>
<evidence type="ECO:0000256" key="6">
    <source>
        <dbReference type="SAM" id="Phobius"/>
    </source>
</evidence>
<feature type="transmembrane region" description="Helical" evidence="6">
    <location>
        <begin position="96"/>
        <end position="114"/>
    </location>
</feature>
<dbReference type="InterPro" id="IPR050186">
    <property type="entry name" value="TPT_transporter"/>
</dbReference>
<protein>
    <recommendedName>
        <fullName evidence="7">Sugar phosphate transporter domain-containing protein</fullName>
    </recommendedName>
</protein>
<evidence type="ECO:0000256" key="5">
    <source>
        <dbReference type="SAM" id="MobiDB-lite"/>
    </source>
</evidence>
<feature type="transmembrane region" description="Helical" evidence="6">
    <location>
        <begin position="360"/>
        <end position="379"/>
    </location>
</feature>
<evidence type="ECO:0000256" key="1">
    <source>
        <dbReference type="ARBA" id="ARBA00004141"/>
    </source>
</evidence>
<proteinExistence type="predicted"/>
<dbReference type="PANTHER" id="PTHR11132">
    <property type="entry name" value="SOLUTE CARRIER FAMILY 35"/>
    <property type="match status" value="1"/>
</dbReference>
<accession>A0A7S4BKV7</accession>
<keyword evidence="2 6" id="KW-0812">Transmembrane</keyword>
<sequence>MEGVACSTRCLSAMLWCRAFIPAALSATLFCAASSAIILLNKWIVSELGFAFPMTLSLLGMVFSFAASAAICLLTNMVPRTVELNTDFCLRRAMPIGLLTALTLYFGNLAYVSLSVSFLQMLKASTPILVMSLMFCAGLDSPSVSMVFSVLLIAAGTFIAAFGEIRFSWHGVLAMTTSQFTEASKLVLMQLLFSGGSKMHALESLLCFSPFAVLFLSLGVLLLEWQPLMQHGLTLIAAHPLVFIGQAALGVLVNLLTILTVKYTSSISFKLISMAKNAAIVLLSVPVFHNPISPTQGLGYTVTVLGFGAYNYLKLHTGNKHNYQQLPSADGTPITPPPSWLVFAVGVGEFLTPVLKASAVPTYLLLYVVSGVFQPLFVMEMDYESIGRQLGLLYMLPYYLGMACVLPFSCQPLRLCEPGGVPWRKVCLITVVDFASQFVLMAGLTTIGSGLFTVVYASGPIWTALFAYMLLQRRISTVQKLALMLVVSGLAVAAYGSATLIAIDDSFAKGIVAVLIGTGMHALVYVLQEMTLVKETFPLEPSILCGLIGMMGTAVIGAHAAVFTAPVWHERVRPRPGLIRTFASSYGGKTITDFIHGWAYFNLMGQLGATSMSVMKAAVAASSFATSVAFFCNADCCLPEELPSSMSCPAPRHDVPFEPRSAFFCHYSPAQCFSSPKAASLALVLSGVLLYTRSGQRAESADEMRDISEHSAHATAHADEEREFGRQSRDSSRKLDDSSMRIATWRWLRR</sequence>
<feature type="transmembrane region" description="Helical" evidence="6">
    <location>
        <begin position="507"/>
        <end position="527"/>
    </location>
</feature>
<comment type="subcellular location">
    <subcellularLocation>
        <location evidence="1">Membrane</location>
        <topology evidence="1">Multi-pass membrane protein</topology>
    </subcellularLocation>
</comment>
<reference evidence="8" key="1">
    <citation type="submission" date="2021-01" db="EMBL/GenBank/DDBJ databases">
        <authorList>
            <person name="Corre E."/>
            <person name="Pelletier E."/>
            <person name="Niang G."/>
            <person name="Scheremetjew M."/>
            <person name="Finn R."/>
            <person name="Kale V."/>
            <person name="Holt S."/>
            <person name="Cochrane G."/>
            <person name="Meng A."/>
            <person name="Brown T."/>
            <person name="Cohen L."/>
        </authorList>
    </citation>
    <scope>NUCLEOTIDE SEQUENCE</scope>
    <source>
        <strain evidence="8">CCMP645</strain>
    </source>
</reference>
<feature type="domain" description="Sugar phosphate transporter" evidence="7">
    <location>
        <begin position="32"/>
        <end position="311"/>
    </location>
</feature>
<feature type="transmembrane region" description="Helical" evidence="6">
    <location>
        <begin position="146"/>
        <end position="163"/>
    </location>
</feature>
<feature type="transmembrane region" description="Helical" evidence="6">
    <location>
        <begin position="205"/>
        <end position="223"/>
    </location>
</feature>
<dbReference type="Pfam" id="PF03151">
    <property type="entry name" value="TPT"/>
    <property type="match status" value="1"/>
</dbReference>
<feature type="transmembrane region" description="Helical" evidence="6">
    <location>
        <begin position="235"/>
        <end position="259"/>
    </location>
</feature>
<feature type="transmembrane region" description="Helical" evidence="6">
    <location>
        <begin position="391"/>
        <end position="410"/>
    </location>
</feature>
<dbReference type="InterPro" id="IPR037185">
    <property type="entry name" value="EmrE-like"/>
</dbReference>
<dbReference type="SUPFAM" id="SSF103481">
    <property type="entry name" value="Multidrug resistance efflux transporter EmrE"/>
    <property type="match status" value="1"/>
</dbReference>
<keyword evidence="4 6" id="KW-0472">Membrane</keyword>
<name>A0A7S4BKV7_CHRCT</name>
<gene>
    <name evidence="8" type="ORF">PCAR00345_LOCUS21835</name>
</gene>
<keyword evidence="3 6" id="KW-1133">Transmembrane helix</keyword>
<dbReference type="EMBL" id="HBIZ01034266">
    <property type="protein sequence ID" value="CAE0769223.1"/>
    <property type="molecule type" value="Transcribed_RNA"/>
</dbReference>
<evidence type="ECO:0000256" key="2">
    <source>
        <dbReference type="ARBA" id="ARBA00022692"/>
    </source>
</evidence>
<feature type="transmembrane region" description="Helical" evidence="6">
    <location>
        <begin position="50"/>
        <end position="75"/>
    </location>
</feature>
<evidence type="ECO:0000313" key="8">
    <source>
        <dbReference type="EMBL" id="CAE0769223.1"/>
    </source>
</evidence>
<feature type="transmembrane region" description="Helical" evidence="6">
    <location>
        <begin position="450"/>
        <end position="471"/>
    </location>
</feature>
<feature type="region of interest" description="Disordered" evidence="5">
    <location>
        <begin position="700"/>
        <end position="737"/>
    </location>
</feature>
<dbReference type="GO" id="GO:0016020">
    <property type="term" value="C:membrane"/>
    <property type="evidence" value="ECO:0007669"/>
    <property type="project" value="UniProtKB-SubCell"/>
</dbReference>
<feature type="transmembrane region" description="Helical" evidence="6">
    <location>
        <begin position="547"/>
        <end position="568"/>
    </location>
</feature>
<feature type="transmembrane region" description="Helical" evidence="6">
    <location>
        <begin position="19"/>
        <end position="44"/>
    </location>
</feature>